<evidence type="ECO:0000313" key="10">
    <source>
        <dbReference type="Proteomes" id="UP000223913"/>
    </source>
</evidence>
<evidence type="ECO:0000256" key="3">
    <source>
        <dbReference type="ARBA" id="ARBA00022475"/>
    </source>
</evidence>
<accession>A0A2D0N7W1</accession>
<sequence>MGIKKRNRVSAQFSMSSLTDIIFLLLIFFMLTSTLVAPNALNLKLPGTSRTNTVTASDIDDVSIRNDGRYFLNGKRIDIGALENQLGQSARRMGARNYNITISPDRGTPTEYVVAVMDIAMRYDINGILAPEKN</sequence>
<dbReference type="GO" id="GO:0022857">
    <property type="term" value="F:transmembrane transporter activity"/>
    <property type="evidence" value="ECO:0007669"/>
    <property type="project" value="InterPro"/>
</dbReference>
<name>A0A2D0N7W1_FLAN2</name>
<organism evidence="9 10">
    <name type="scientific">Flavilitoribacter nigricans (strain ATCC 23147 / DSM 23189 / NBRC 102662 / NCIMB 1420 / SS-2)</name>
    <name type="common">Lewinella nigricans</name>
    <dbReference type="NCBI Taxonomy" id="1122177"/>
    <lineage>
        <taxon>Bacteria</taxon>
        <taxon>Pseudomonadati</taxon>
        <taxon>Bacteroidota</taxon>
        <taxon>Saprospiria</taxon>
        <taxon>Saprospirales</taxon>
        <taxon>Lewinellaceae</taxon>
        <taxon>Flavilitoribacter</taxon>
    </lineage>
</organism>
<evidence type="ECO:0000256" key="1">
    <source>
        <dbReference type="ARBA" id="ARBA00004162"/>
    </source>
</evidence>
<dbReference type="PANTHER" id="PTHR30558">
    <property type="entry name" value="EXBD MEMBRANE COMPONENT OF PMF-DRIVEN MACROMOLECULE IMPORT SYSTEM"/>
    <property type="match status" value="1"/>
</dbReference>
<dbReference type="AlphaFoldDB" id="A0A2D0N7W1"/>
<comment type="subcellular location">
    <subcellularLocation>
        <location evidence="1">Cell membrane</location>
        <topology evidence="1">Single-pass membrane protein</topology>
    </subcellularLocation>
    <subcellularLocation>
        <location evidence="7">Cell membrane</location>
        <topology evidence="7">Single-pass type II membrane protein</topology>
    </subcellularLocation>
</comment>
<keyword evidence="7" id="KW-0653">Protein transport</keyword>
<comment type="similarity">
    <text evidence="2 7">Belongs to the ExbD/TolR family.</text>
</comment>
<keyword evidence="3" id="KW-1003">Cell membrane</keyword>
<keyword evidence="5 8" id="KW-1133">Transmembrane helix</keyword>
<reference evidence="9 10" key="1">
    <citation type="submission" date="2017-10" db="EMBL/GenBank/DDBJ databases">
        <title>The draft genome sequence of Lewinella nigricans NBRC 102662.</title>
        <authorList>
            <person name="Wang K."/>
        </authorList>
    </citation>
    <scope>NUCLEOTIDE SEQUENCE [LARGE SCALE GENOMIC DNA]</scope>
    <source>
        <strain evidence="9 10">NBRC 102662</strain>
    </source>
</reference>
<dbReference type="InterPro" id="IPR003400">
    <property type="entry name" value="ExbD"/>
</dbReference>
<comment type="caution">
    <text evidence="9">The sequence shown here is derived from an EMBL/GenBank/DDBJ whole genome shotgun (WGS) entry which is preliminary data.</text>
</comment>
<keyword evidence="6 8" id="KW-0472">Membrane</keyword>
<evidence type="ECO:0000256" key="7">
    <source>
        <dbReference type="RuleBase" id="RU003879"/>
    </source>
</evidence>
<dbReference type="GO" id="GO:0005886">
    <property type="term" value="C:plasma membrane"/>
    <property type="evidence" value="ECO:0007669"/>
    <property type="project" value="UniProtKB-SubCell"/>
</dbReference>
<evidence type="ECO:0000313" key="9">
    <source>
        <dbReference type="EMBL" id="PHN04601.1"/>
    </source>
</evidence>
<gene>
    <name evidence="9" type="ORF">CRP01_21595</name>
</gene>
<dbReference type="Proteomes" id="UP000223913">
    <property type="component" value="Unassembled WGS sequence"/>
</dbReference>
<dbReference type="EMBL" id="PDUD01000025">
    <property type="protein sequence ID" value="PHN04601.1"/>
    <property type="molecule type" value="Genomic_DNA"/>
</dbReference>
<protein>
    <submittedName>
        <fullName evidence="9">Biopolymer transporter ExbD</fullName>
    </submittedName>
</protein>
<evidence type="ECO:0000256" key="8">
    <source>
        <dbReference type="SAM" id="Phobius"/>
    </source>
</evidence>
<keyword evidence="7" id="KW-0813">Transport</keyword>
<dbReference type="Gene3D" id="3.30.420.270">
    <property type="match status" value="1"/>
</dbReference>
<feature type="transmembrane region" description="Helical" evidence="8">
    <location>
        <begin position="21"/>
        <end position="41"/>
    </location>
</feature>
<evidence type="ECO:0000256" key="5">
    <source>
        <dbReference type="ARBA" id="ARBA00022989"/>
    </source>
</evidence>
<dbReference type="PANTHER" id="PTHR30558:SF3">
    <property type="entry name" value="BIOPOLYMER TRANSPORT PROTEIN EXBD-RELATED"/>
    <property type="match status" value="1"/>
</dbReference>
<dbReference type="OrthoDB" id="9793581at2"/>
<dbReference type="Pfam" id="PF02472">
    <property type="entry name" value="ExbD"/>
    <property type="match status" value="1"/>
</dbReference>
<evidence type="ECO:0000256" key="4">
    <source>
        <dbReference type="ARBA" id="ARBA00022692"/>
    </source>
</evidence>
<keyword evidence="4 7" id="KW-0812">Transmembrane</keyword>
<proteinExistence type="inferred from homology"/>
<evidence type="ECO:0000256" key="2">
    <source>
        <dbReference type="ARBA" id="ARBA00005811"/>
    </source>
</evidence>
<keyword evidence="10" id="KW-1185">Reference proteome</keyword>
<evidence type="ECO:0000256" key="6">
    <source>
        <dbReference type="ARBA" id="ARBA00023136"/>
    </source>
</evidence>
<dbReference type="GO" id="GO:0015031">
    <property type="term" value="P:protein transport"/>
    <property type="evidence" value="ECO:0007669"/>
    <property type="project" value="UniProtKB-KW"/>
</dbReference>